<accession>A0A5M4FB88</accession>
<feature type="transmembrane region" description="Helical" evidence="2">
    <location>
        <begin position="301"/>
        <end position="319"/>
    </location>
</feature>
<feature type="transmembrane region" description="Helical" evidence="2">
    <location>
        <begin position="214"/>
        <end position="234"/>
    </location>
</feature>
<keyword evidence="2" id="KW-0472">Membrane</keyword>
<comment type="similarity">
    <text evidence="1">Belongs to the EamA transporter family.</text>
</comment>
<feature type="transmembrane region" description="Helical" evidence="2">
    <location>
        <begin position="36"/>
        <end position="59"/>
    </location>
</feature>
<protein>
    <submittedName>
        <fullName evidence="4">DMT family transporter</fullName>
    </submittedName>
</protein>
<feature type="domain" description="EamA" evidence="3">
    <location>
        <begin position="40"/>
        <end position="168"/>
    </location>
</feature>
<evidence type="ECO:0000313" key="4">
    <source>
        <dbReference type="EMBL" id="KAA1395575.1"/>
    </source>
</evidence>
<dbReference type="InterPro" id="IPR000620">
    <property type="entry name" value="EamA_dom"/>
</dbReference>
<dbReference type="InterPro" id="IPR052756">
    <property type="entry name" value="Alkyne_AA_exporter"/>
</dbReference>
<feature type="transmembrane region" description="Helical" evidence="2">
    <location>
        <begin position="246"/>
        <end position="267"/>
    </location>
</feature>
<gene>
    <name evidence="4" type="ORF">ESP70_015590</name>
</gene>
<name>A0A5M4FB88_9ACTN</name>
<dbReference type="InterPro" id="IPR037185">
    <property type="entry name" value="EmrE-like"/>
</dbReference>
<dbReference type="EMBL" id="SDPQ02000003">
    <property type="protein sequence ID" value="KAA1395575.1"/>
    <property type="molecule type" value="Genomic_DNA"/>
</dbReference>
<dbReference type="AlphaFoldDB" id="A0A5M4FB88"/>
<dbReference type="SUPFAM" id="SSF103481">
    <property type="entry name" value="Multidrug resistance efflux transporter EmrE"/>
    <property type="match status" value="2"/>
</dbReference>
<proteinExistence type="inferred from homology"/>
<evidence type="ECO:0000313" key="5">
    <source>
        <dbReference type="Proteomes" id="UP000380867"/>
    </source>
</evidence>
<evidence type="ECO:0000256" key="1">
    <source>
        <dbReference type="ARBA" id="ARBA00007362"/>
    </source>
</evidence>
<dbReference type="OrthoDB" id="3744378at2"/>
<dbReference type="Proteomes" id="UP000380867">
    <property type="component" value="Unassembled WGS sequence"/>
</dbReference>
<dbReference type="PANTHER" id="PTHR12715:SF4">
    <property type="entry name" value="EAMA DOMAIN-CONTAINING PROTEIN"/>
    <property type="match status" value="1"/>
</dbReference>
<reference evidence="4" key="1">
    <citation type="submission" date="2019-09" db="EMBL/GenBank/DDBJ databases">
        <authorList>
            <person name="Li J."/>
        </authorList>
    </citation>
    <scope>NUCLEOTIDE SEQUENCE [LARGE SCALE GENOMIC DNA]</scope>
    <source>
        <strain evidence="4">JCM 14732</strain>
    </source>
</reference>
<feature type="transmembrane region" description="Helical" evidence="2">
    <location>
        <begin position="152"/>
        <end position="171"/>
    </location>
</feature>
<feature type="transmembrane region" description="Helical" evidence="2">
    <location>
        <begin position="279"/>
        <end position="295"/>
    </location>
</feature>
<evidence type="ECO:0000256" key="2">
    <source>
        <dbReference type="SAM" id="Phobius"/>
    </source>
</evidence>
<feature type="transmembrane region" description="Helical" evidence="2">
    <location>
        <begin position="125"/>
        <end position="145"/>
    </location>
</feature>
<feature type="domain" description="EamA" evidence="3">
    <location>
        <begin position="184"/>
        <end position="317"/>
    </location>
</feature>
<comment type="caution">
    <text evidence="4">The sequence shown here is derived from an EMBL/GenBank/DDBJ whole genome shotgun (WGS) entry which is preliminary data.</text>
</comment>
<keyword evidence="2" id="KW-0812">Transmembrane</keyword>
<organism evidence="4 5">
    <name type="scientific">Aeromicrobium ginsengisoli</name>
    <dbReference type="NCBI Taxonomy" id="363867"/>
    <lineage>
        <taxon>Bacteria</taxon>
        <taxon>Bacillati</taxon>
        <taxon>Actinomycetota</taxon>
        <taxon>Actinomycetes</taxon>
        <taxon>Propionibacteriales</taxon>
        <taxon>Nocardioidaceae</taxon>
        <taxon>Aeromicrobium</taxon>
    </lineage>
</organism>
<dbReference type="PANTHER" id="PTHR12715">
    <property type="entry name" value="TRANSPORTER, DRUG/METABOLITE EXPORTER FAMILY"/>
    <property type="match status" value="1"/>
</dbReference>
<feature type="transmembrane region" description="Helical" evidence="2">
    <location>
        <begin position="183"/>
        <end position="202"/>
    </location>
</feature>
<feature type="transmembrane region" description="Helical" evidence="2">
    <location>
        <begin position="65"/>
        <end position="83"/>
    </location>
</feature>
<sequence>MAPTTFGWIVRQDDRISLVTVSHPHYRGGVKTERDLSLPAMLVTVVLWASAFVGIRAVGDTFSPGSLTLGRLVVGAIALTFFARPRTTALPTGRPLLLVVLYGVVWFGAYNLALNAAERDLDAGTTALIVNVGPIFAAVIAGVLYKEGFPKPLMIGMGIAFGGVALIALSADSDSSAVDTASTTGVVLCIAAAAFYAFGALAQKPALKHMQPIMSVWLGCLVGVVVCLPFAPALIDELSGASLHDILWLAYLGVFPTAIGFSTWSYALKRISTGKAASTTYLVPAVATLISWAVLDEVPAALAFVGGALCLVGVAITRLKSTPKDAPVDEQAPAS</sequence>
<keyword evidence="5" id="KW-1185">Reference proteome</keyword>
<feature type="transmembrane region" description="Helical" evidence="2">
    <location>
        <begin position="95"/>
        <end position="113"/>
    </location>
</feature>
<evidence type="ECO:0000259" key="3">
    <source>
        <dbReference type="Pfam" id="PF00892"/>
    </source>
</evidence>
<keyword evidence="2" id="KW-1133">Transmembrane helix</keyword>
<dbReference type="Pfam" id="PF00892">
    <property type="entry name" value="EamA"/>
    <property type="match status" value="2"/>
</dbReference>
<dbReference type="GO" id="GO:0016020">
    <property type="term" value="C:membrane"/>
    <property type="evidence" value="ECO:0007669"/>
    <property type="project" value="InterPro"/>
</dbReference>